<evidence type="ECO:0000256" key="2">
    <source>
        <dbReference type="ARBA" id="ARBA00022490"/>
    </source>
</evidence>
<feature type="compositionally biased region" description="Basic and acidic residues" evidence="4">
    <location>
        <begin position="125"/>
        <end position="139"/>
    </location>
</feature>
<keyword evidence="2" id="KW-0963">Cytoplasm</keyword>
<organism evidence="5 6">
    <name type="scientific">Branchiostoma lanceolatum</name>
    <name type="common">Common lancelet</name>
    <name type="synonym">Amphioxus lanceolatum</name>
    <dbReference type="NCBI Taxonomy" id="7740"/>
    <lineage>
        <taxon>Eukaryota</taxon>
        <taxon>Metazoa</taxon>
        <taxon>Chordata</taxon>
        <taxon>Cephalochordata</taxon>
        <taxon>Leptocardii</taxon>
        <taxon>Amphioxiformes</taxon>
        <taxon>Branchiostomatidae</taxon>
        <taxon>Branchiostoma</taxon>
    </lineage>
</organism>
<dbReference type="Proteomes" id="UP000838412">
    <property type="component" value="Chromosome 14"/>
</dbReference>
<feature type="compositionally biased region" description="Basic residues" evidence="4">
    <location>
        <begin position="187"/>
        <end position="196"/>
    </location>
</feature>
<sequence>MDTIEEEVLEEDPSPCWEGITRRISADNLLCPPKPRFERSGSLEEERFLVFPDQECEELHQKARENIADETSGTHARCVIVSLVLVSFGGFPDEQVPTSTGKRASHPASPGPTATKTRVIAASPRLEKILTENGEENKTRRQNLTKEPSANGPGRHRHADVTASQPFSKKLLLLTEEHKSRSEKKSRLQKLVFGRKGKQDILAKKPNGTEGKKIGPGSEKVDEPPPSSGLHSGTDLDVNKIDKISNGKGEVPVVPSFASDCTKEDGVCVLPSKQKVSVYTIDKGEEEICERVRQDIELTTPSKNRDQHVSESTVFSEPPTIVIDSNQDPKPSGKARKVLGYVSPLPVPKLSFSRADQSERSVDVALDDSTWSVSLDDSTFNTSSVFSKSFREKFSTPASVRKFARSHLANIFTPRSHSKASDRKKPSIVHLHIPSDVDIGGNDNTRSYDTSFVIAEALENVVPKDITNAPPKSKKGLKFDGKANREMENSDQGKQSAGAVPQKESTLKGSKEEVPVTPANRVVRSRHRLTQLQLGKLASELLGAWSLMLNGRASG</sequence>
<dbReference type="GO" id="GO:0005737">
    <property type="term" value="C:cytoplasm"/>
    <property type="evidence" value="ECO:0007669"/>
    <property type="project" value="UniProtKB-SubCell"/>
</dbReference>
<gene>
    <name evidence="5" type="primary">Hypp7467</name>
    <name evidence="5" type="ORF">BLAG_LOCUS7710</name>
</gene>
<feature type="compositionally biased region" description="Basic and acidic residues" evidence="4">
    <location>
        <begin position="505"/>
        <end position="514"/>
    </location>
</feature>
<feature type="compositionally biased region" description="Basic and acidic residues" evidence="4">
    <location>
        <begin position="477"/>
        <end position="488"/>
    </location>
</feature>
<dbReference type="EMBL" id="OV696699">
    <property type="protein sequence ID" value="CAH1245344.1"/>
    <property type="molecule type" value="Genomic_DNA"/>
</dbReference>
<dbReference type="PANTHER" id="PTHR47544">
    <property type="entry name" value="RHO GUANINE NUCLEOTIDE EXCHANGE FACTOR 4"/>
    <property type="match status" value="1"/>
</dbReference>
<proteinExistence type="predicted"/>
<dbReference type="AlphaFoldDB" id="A0A8K0EBT2"/>
<accession>A0A8K0EBT2</accession>
<evidence type="ECO:0000313" key="6">
    <source>
        <dbReference type="Proteomes" id="UP000838412"/>
    </source>
</evidence>
<name>A0A8K0EBT2_BRALA</name>
<evidence type="ECO:0000256" key="3">
    <source>
        <dbReference type="ARBA" id="ARBA00022658"/>
    </source>
</evidence>
<comment type="subcellular location">
    <subcellularLocation>
        <location evidence="1">Cytoplasm</location>
    </subcellularLocation>
</comment>
<reference evidence="5" key="1">
    <citation type="submission" date="2022-01" db="EMBL/GenBank/DDBJ databases">
        <authorList>
            <person name="Braso-Vives M."/>
        </authorList>
    </citation>
    <scope>NUCLEOTIDE SEQUENCE</scope>
</reference>
<evidence type="ECO:0000256" key="1">
    <source>
        <dbReference type="ARBA" id="ARBA00004496"/>
    </source>
</evidence>
<evidence type="ECO:0000313" key="5">
    <source>
        <dbReference type="EMBL" id="CAH1245344.1"/>
    </source>
</evidence>
<dbReference type="PANTHER" id="PTHR47544:SF3">
    <property type="entry name" value="RHO GUANINE NUCLEOTIDE EXCHANGE FACTOR 4 ISOFORM X1"/>
    <property type="match status" value="1"/>
</dbReference>
<evidence type="ECO:0000256" key="4">
    <source>
        <dbReference type="SAM" id="MobiDB-lite"/>
    </source>
</evidence>
<feature type="region of interest" description="Disordered" evidence="4">
    <location>
        <begin position="465"/>
        <end position="519"/>
    </location>
</feature>
<keyword evidence="3" id="KW-0344">Guanine-nucleotide releasing factor</keyword>
<keyword evidence="6" id="KW-1185">Reference proteome</keyword>
<feature type="region of interest" description="Disordered" evidence="4">
    <location>
        <begin position="96"/>
        <end position="240"/>
    </location>
</feature>
<dbReference type="GO" id="GO:0005085">
    <property type="term" value="F:guanyl-nucleotide exchange factor activity"/>
    <property type="evidence" value="ECO:0007669"/>
    <property type="project" value="UniProtKB-KW"/>
</dbReference>
<feature type="region of interest" description="Disordered" evidence="4">
    <location>
        <begin position="299"/>
        <end position="336"/>
    </location>
</feature>
<feature type="compositionally biased region" description="Basic and acidic residues" evidence="4">
    <location>
        <begin position="175"/>
        <end position="186"/>
    </location>
</feature>
<dbReference type="OrthoDB" id="10500896at2759"/>
<protein>
    <submittedName>
        <fullName evidence="5">Hypp7467 protein</fullName>
    </submittedName>
</protein>